<dbReference type="PANTHER" id="PTHR21838:SF2">
    <property type="entry name" value="COILED-COIL DOMAIN-CONTAINING PROTEIN 137"/>
    <property type="match status" value="1"/>
</dbReference>
<dbReference type="AlphaFoldDB" id="A0AAD1S7L6"/>
<dbReference type="EMBL" id="OW240916">
    <property type="protein sequence ID" value="CAH2291582.1"/>
    <property type="molecule type" value="Genomic_DNA"/>
</dbReference>
<dbReference type="GO" id="GO:0005634">
    <property type="term" value="C:nucleus"/>
    <property type="evidence" value="ECO:0007669"/>
    <property type="project" value="TreeGrafter"/>
</dbReference>
<feature type="region of interest" description="Disordered" evidence="1">
    <location>
        <begin position="127"/>
        <end position="172"/>
    </location>
</feature>
<proteinExistence type="predicted"/>
<reference evidence="2" key="1">
    <citation type="submission" date="2022-03" db="EMBL/GenBank/DDBJ databases">
        <authorList>
            <person name="Alioto T."/>
            <person name="Alioto T."/>
            <person name="Gomez Garrido J."/>
        </authorList>
    </citation>
    <scope>NUCLEOTIDE SEQUENCE</scope>
</reference>
<evidence type="ECO:0008006" key="4">
    <source>
        <dbReference type="Google" id="ProtNLM"/>
    </source>
</evidence>
<dbReference type="Proteomes" id="UP001295444">
    <property type="component" value="Chromosome 05"/>
</dbReference>
<feature type="compositionally biased region" description="Basic and acidic residues" evidence="1">
    <location>
        <begin position="157"/>
        <end position="172"/>
    </location>
</feature>
<sequence>MGKHRANRTAEKPERPGRPQRSLPGPGQPHSNMKKKTNSAPRDLDVQEIPFKLREIMKSKLLMGKPKPKKKKRKERLLPLNDEIQTKIPIPKFKRRKRECVGAYLDRMEREVQHVIFLSKNQPDVIPELEVPKEETVQQESPSEPQEKSQKKKAFHMRKENKASQKKEEKEVNRLEMEMLKDPVMFGEVVMEPPTLTAKPRKSITNSKPGTKSLLLKKLFAKEGPSVKPPPVSMARKRMIQEERERVIDAYRQMKKKKLQQNPAKDL</sequence>
<evidence type="ECO:0000256" key="1">
    <source>
        <dbReference type="SAM" id="MobiDB-lite"/>
    </source>
</evidence>
<evidence type="ECO:0000313" key="3">
    <source>
        <dbReference type="Proteomes" id="UP001295444"/>
    </source>
</evidence>
<feature type="compositionally biased region" description="Basic and acidic residues" evidence="1">
    <location>
        <begin position="8"/>
        <end position="17"/>
    </location>
</feature>
<keyword evidence="3" id="KW-1185">Reference proteome</keyword>
<dbReference type="PANTHER" id="PTHR21838">
    <property type="entry name" value="COILED-COIL DOMAIN-CONTAINING PROTEIN 137"/>
    <property type="match status" value="1"/>
</dbReference>
<feature type="region of interest" description="Disordered" evidence="1">
    <location>
        <begin position="59"/>
        <end position="80"/>
    </location>
</feature>
<protein>
    <recommendedName>
        <fullName evidence="4">Coiled-coil domain containing 137</fullName>
    </recommendedName>
</protein>
<evidence type="ECO:0000313" key="2">
    <source>
        <dbReference type="EMBL" id="CAH2291582.1"/>
    </source>
</evidence>
<dbReference type="InterPro" id="IPR026680">
    <property type="entry name" value="CCDC137"/>
</dbReference>
<gene>
    <name evidence="2" type="ORF">PECUL_23A007340</name>
</gene>
<organism evidence="2 3">
    <name type="scientific">Pelobates cultripes</name>
    <name type="common">Western spadefoot toad</name>
    <dbReference type="NCBI Taxonomy" id="61616"/>
    <lineage>
        <taxon>Eukaryota</taxon>
        <taxon>Metazoa</taxon>
        <taxon>Chordata</taxon>
        <taxon>Craniata</taxon>
        <taxon>Vertebrata</taxon>
        <taxon>Euteleostomi</taxon>
        <taxon>Amphibia</taxon>
        <taxon>Batrachia</taxon>
        <taxon>Anura</taxon>
        <taxon>Pelobatoidea</taxon>
        <taxon>Pelobatidae</taxon>
        <taxon>Pelobates</taxon>
    </lineage>
</organism>
<accession>A0AAD1S7L6</accession>
<name>A0AAD1S7L6_PELCU</name>
<feature type="compositionally biased region" description="Basic residues" evidence="1">
    <location>
        <begin position="66"/>
        <end position="75"/>
    </location>
</feature>
<feature type="region of interest" description="Disordered" evidence="1">
    <location>
        <begin position="1"/>
        <end position="45"/>
    </location>
</feature>